<evidence type="ECO:0000313" key="1">
    <source>
        <dbReference type="EMBL" id="AMS07333.1"/>
    </source>
</evidence>
<organism evidence="1 2">
    <name type="scientific">Acidipropionibacterium acidipropionici</name>
    <dbReference type="NCBI Taxonomy" id="1748"/>
    <lineage>
        <taxon>Bacteria</taxon>
        <taxon>Bacillati</taxon>
        <taxon>Actinomycetota</taxon>
        <taxon>Actinomycetes</taxon>
        <taxon>Propionibacteriales</taxon>
        <taxon>Propionibacteriaceae</taxon>
        <taxon>Acidipropionibacterium</taxon>
    </lineage>
</organism>
<dbReference type="RefSeq" id="WP_062820882.1">
    <property type="nucleotide sequence ID" value="NZ_CP014353.1"/>
</dbReference>
<protein>
    <submittedName>
        <fullName evidence="1">Uncharacterized protein</fullName>
    </submittedName>
</protein>
<reference evidence="1 2" key="1">
    <citation type="submission" date="2016-02" db="EMBL/GenBank/DDBJ databases">
        <title>Complete Genome Sequence of Propionibacterium acidipropionici ATCC 55737.</title>
        <authorList>
            <person name="Luna Flores C.H."/>
            <person name="Nielsen L.K."/>
            <person name="Marcellin E."/>
        </authorList>
    </citation>
    <scope>NUCLEOTIDE SEQUENCE [LARGE SCALE GENOMIC DNA]</scope>
    <source>
        <strain evidence="1 2">ATCC 55737</strain>
        <plasmid evidence="2">Plasmid</plasmid>
    </source>
</reference>
<keyword evidence="1" id="KW-0614">Plasmid</keyword>
<sequence length="92" mass="9813">MSGRIVEGIVERVAPLSWRHTVSVTVRDEDTGVLVPVVVDLARPWHIEVGDWLSVEVRQAGGSLCVESGVWQAAALGAGRSRPPRTASRASG</sequence>
<proteinExistence type="predicted"/>
<geneLocation type="plasmid" evidence="2"/>
<evidence type="ECO:0000313" key="2">
    <source>
        <dbReference type="Proteomes" id="UP000075221"/>
    </source>
</evidence>
<name>A0AAC9APR5_9ACTN</name>
<dbReference type="AlphaFoldDB" id="A0AAC9APR5"/>
<dbReference type="Proteomes" id="UP000075221">
    <property type="component" value="Plasmid unnamed"/>
</dbReference>
<dbReference type="EMBL" id="CP014353">
    <property type="protein sequence ID" value="AMS07333.1"/>
    <property type="molecule type" value="Genomic_DNA"/>
</dbReference>
<gene>
    <name evidence="1" type="ORF">AXH35_16980</name>
</gene>
<accession>A0AAC9APR5</accession>